<comment type="caution">
    <text evidence="3">The sequence shown here is derived from an EMBL/GenBank/DDBJ whole genome shotgun (WGS) entry which is preliminary data.</text>
</comment>
<evidence type="ECO:0000313" key="3">
    <source>
        <dbReference type="EMBL" id="GMG83545.1"/>
    </source>
</evidence>
<accession>A0ABQ6LRB3</accession>
<evidence type="ECO:0000256" key="1">
    <source>
        <dbReference type="ARBA" id="ARBA00008918"/>
    </source>
</evidence>
<organism evidence="3 4">
    <name type="scientific">Paralimibaculum aggregatum</name>
    <dbReference type="NCBI Taxonomy" id="3036245"/>
    <lineage>
        <taxon>Bacteria</taxon>
        <taxon>Pseudomonadati</taxon>
        <taxon>Pseudomonadota</taxon>
        <taxon>Alphaproteobacteria</taxon>
        <taxon>Rhodobacterales</taxon>
        <taxon>Paracoccaceae</taxon>
        <taxon>Paralimibaculum</taxon>
    </lineage>
</organism>
<dbReference type="PANTHER" id="PTHR12901">
    <property type="entry name" value="SPERM PROTEIN HOMOLOG"/>
    <property type="match status" value="1"/>
</dbReference>
<dbReference type="InterPro" id="IPR044996">
    <property type="entry name" value="COQ10-like"/>
</dbReference>
<dbReference type="Gene3D" id="3.30.530.20">
    <property type="match status" value="1"/>
</dbReference>
<name>A0ABQ6LRB3_9RHOB</name>
<feature type="domain" description="Coenzyme Q-binding protein COQ10 START" evidence="2">
    <location>
        <begin position="10"/>
        <end position="141"/>
    </location>
</feature>
<dbReference type="InterPro" id="IPR023393">
    <property type="entry name" value="START-like_dom_sf"/>
</dbReference>
<comment type="similarity">
    <text evidence="1">Belongs to the ribosome association toxin RatA family.</text>
</comment>
<dbReference type="Pfam" id="PF03364">
    <property type="entry name" value="Polyketide_cyc"/>
    <property type="match status" value="1"/>
</dbReference>
<sequence length="173" mass="19344">MPTHGERRQMPHSADQMFDLIADIGKYPDFLPWCSGARIRSRKTRADGAEVIEADLVISFKVYRERFTSRVVLKRSERVIDVAYLDGPFRYLDNHWTFEPEGPDACTVDFFVDFEFRSRTLQAVIGAVFNTAMQRIVSAFERRAEALYGGGGGTGTDAADPDAAAAVTTRAAR</sequence>
<dbReference type="EMBL" id="BSYI01000021">
    <property type="protein sequence ID" value="GMG83545.1"/>
    <property type="molecule type" value="Genomic_DNA"/>
</dbReference>
<protein>
    <submittedName>
        <fullName evidence="3">Type II toxin-antitoxin system RatA family toxin</fullName>
    </submittedName>
</protein>
<dbReference type="InterPro" id="IPR005031">
    <property type="entry name" value="COQ10_START"/>
</dbReference>
<keyword evidence="4" id="KW-1185">Reference proteome</keyword>
<evidence type="ECO:0000313" key="4">
    <source>
        <dbReference type="Proteomes" id="UP001239909"/>
    </source>
</evidence>
<reference evidence="3 4" key="1">
    <citation type="submission" date="2023-04" db="EMBL/GenBank/DDBJ databases">
        <title>Marinoamorphus aggregata gen. nov., sp. Nov., isolate from tissue of brittle star Ophioplocus japonicus.</title>
        <authorList>
            <person name="Kawano K."/>
            <person name="Sawayama S."/>
            <person name="Nakagawa S."/>
        </authorList>
    </citation>
    <scope>NUCLEOTIDE SEQUENCE [LARGE SCALE GENOMIC DNA]</scope>
    <source>
        <strain evidence="3 4">NKW23</strain>
    </source>
</reference>
<evidence type="ECO:0000259" key="2">
    <source>
        <dbReference type="Pfam" id="PF03364"/>
    </source>
</evidence>
<dbReference type="CDD" id="cd07813">
    <property type="entry name" value="COQ10p_like"/>
    <property type="match status" value="1"/>
</dbReference>
<dbReference type="SUPFAM" id="SSF55961">
    <property type="entry name" value="Bet v1-like"/>
    <property type="match status" value="1"/>
</dbReference>
<gene>
    <name evidence="3" type="ORF">LNKW23_27580</name>
</gene>
<dbReference type="PANTHER" id="PTHR12901:SF10">
    <property type="entry name" value="COENZYME Q-BINDING PROTEIN COQ10, MITOCHONDRIAL"/>
    <property type="match status" value="1"/>
</dbReference>
<dbReference type="Proteomes" id="UP001239909">
    <property type="component" value="Unassembled WGS sequence"/>
</dbReference>
<proteinExistence type="inferred from homology"/>